<comment type="pathway">
    <text evidence="7">Protein modification.</text>
</comment>
<evidence type="ECO:0000256" key="7">
    <source>
        <dbReference type="ARBA" id="ARBA00043952"/>
    </source>
</evidence>
<evidence type="ECO:0000313" key="15">
    <source>
        <dbReference type="Proteomes" id="UP001549921"/>
    </source>
</evidence>
<keyword evidence="3" id="KW-0808">Transferase</keyword>
<feature type="chain" id="PRO_5044776776" description="Glycosyl transferase CAP10 domain-containing protein" evidence="12">
    <location>
        <begin position="19"/>
        <end position="498"/>
    </location>
</feature>
<dbReference type="InterPro" id="IPR017868">
    <property type="entry name" value="Filamin/ABP280_repeat-like"/>
</dbReference>
<dbReference type="Pfam" id="PF05686">
    <property type="entry name" value="Glyco_transf_90"/>
    <property type="match status" value="1"/>
</dbReference>
<dbReference type="Proteomes" id="UP001549921">
    <property type="component" value="Unassembled WGS sequence"/>
</dbReference>
<dbReference type="InterPro" id="IPR013783">
    <property type="entry name" value="Ig-like_fold"/>
</dbReference>
<dbReference type="InterPro" id="IPR051091">
    <property type="entry name" value="O-Glucosyltr/Glycosyltrsf_90"/>
</dbReference>
<dbReference type="Gene3D" id="2.60.40.10">
    <property type="entry name" value="Immunoglobulins"/>
    <property type="match status" value="1"/>
</dbReference>
<evidence type="ECO:0000256" key="3">
    <source>
        <dbReference type="ARBA" id="ARBA00022676"/>
    </source>
</evidence>
<evidence type="ECO:0000259" key="13">
    <source>
        <dbReference type="SMART" id="SM00672"/>
    </source>
</evidence>
<keyword evidence="3" id="KW-0328">Glycosyltransferase</keyword>
<organism evidence="14 15">
    <name type="scientific">Loxostege sticticalis</name>
    <name type="common">Beet webworm moth</name>
    <dbReference type="NCBI Taxonomy" id="481309"/>
    <lineage>
        <taxon>Eukaryota</taxon>
        <taxon>Metazoa</taxon>
        <taxon>Ecdysozoa</taxon>
        <taxon>Arthropoda</taxon>
        <taxon>Hexapoda</taxon>
        <taxon>Insecta</taxon>
        <taxon>Pterygota</taxon>
        <taxon>Neoptera</taxon>
        <taxon>Endopterygota</taxon>
        <taxon>Lepidoptera</taxon>
        <taxon>Glossata</taxon>
        <taxon>Ditrysia</taxon>
        <taxon>Pyraloidea</taxon>
        <taxon>Crambidae</taxon>
        <taxon>Pyraustinae</taxon>
        <taxon>Loxostege</taxon>
    </lineage>
</organism>
<evidence type="ECO:0000256" key="4">
    <source>
        <dbReference type="ARBA" id="ARBA00022729"/>
    </source>
</evidence>
<feature type="signal peptide" evidence="12">
    <location>
        <begin position="1"/>
        <end position="18"/>
    </location>
</feature>
<comment type="caution">
    <text evidence="14">The sequence shown here is derived from an EMBL/GenBank/DDBJ whole genome shotgun (WGS) entry which is preliminary data.</text>
</comment>
<evidence type="ECO:0000256" key="5">
    <source>
        <dbReference type="ARBA" id="ARBA00022824"/>
    </source>
</evidence>
<dbReference type="SUPFAM" id="SSF81296">
    <property type="entry name" value="E set domains"/>
    <property type="match status" value="1"/>
</dbReference>
<dbReference type="InterPro" id="IPR006598">
    <property type="entry name" value="CAP10"/>
</dbReference>
<dbReference type="GO" id="GO:0016757">
    <property type="term" value="F:glycosyltransferase activity"/>
    <property type="evidence" value="ECO:0007669"/>
    <property type="project" value="UniProtKB-KW"/>
</dbReference>
<dbReference type="EMBL" id="JBEDNZ010000004">
    <property type="protein sequence ID" value="KAL0849394.1"/>
    <property type="molecule type" value="Genomic_DNA"/>
</dbReference>
<evidence type="ECO:0000313" key="14">
    <source>
        <dbReference type="EMBL" id="KAL0849394.1"/>
    </source>
</evidence>
<comment type="catalytic activity">
    <reaction evidence="10">
        <text>L-seryl-[EGF-like domain protein] + UDP-alpha-D-glucose = 3-O-(beta-D-glucosyl)-L-seryl-[EGF-like domain protein] + UDP + H(+)</text>
        <dbReference type="Rhea" id="RHEA:58116"/>
        <dbReference type="Rhea" id="RHEA-COMP:14610"/>
        <dbReference type="Rhea" id="RHEA-COMP:16010"/>
        <dbReference type="ChEBI" id="CHEBI:15378"/>
        <dbReference type="ChEBI" id="CHEBI:29999"/>
        <dbReference type="ChEBI" id="CHEBI:58223"/>
        <dbReference type="ChEBI" id="CHEBI:58885"/>
        <dbReference type="ChEBI" id="CHEBI:140576"/>
    </reaction>
</comment>
<feature type="domain" description="Glycosyl transferase CAP10" evidence="13">
    <location>
        <begin position="227"/>
        <end position="469"/>
    </location>
</feature>
<keyword evidence="4 12" id="KW-0732">Signal</keyword>
<gene>
    <name evidence="14" type="ORF">ABMA28_013695</name>
</gene>
<dbReference type="InterPro" id="IPR014756">
    <property type="entry name" value="Ig_E-set"/>
</dbReference>
<reference evidence="14 15" key="1">
    <citation type="submission" date="2024-06" db="EMBL/GenBank/DDBJ databases">
        <title>A chromosome-level genome assembly of beet webworm, Loxostege sticticalis.</title>
        <authorList>
            <person name="Zhang Y."/>
        </authorList>
    </citation>
    <scope>NUCLEOTIDE SEQUENCE [LARGE SCALE GENOMIC DNA]</scope>
    <source>
        <strain evidence="14">AQ028</strain>
        <tissue evidence="14">Male pupae</tissue>
    </source>
</reference>
<comment type="subcellular location">
    <subcellularLocation>
        <location evidence="1">Endoplasmic reticulum lumen</location>
    </subcellularLocation>
</comment>
<proteinExistence type="inferred from homology"/>
<comment type="catalytic activity">
    <reaction evidence="9">
        <text>L-seryl-[EGF-like domain protein] + UDP-alpha-D-xylose = 3-O-(beta-D-xylosyl)-L-seryl-[EGF-like domain protein] + UDP + H(+)</text>
        <dbReference type="Rhea" id="RHEA:62016"/>
        <dbReference type="Rhea" id="RHEA-COMP:16010"/>
        <dbReference type="Rhea" id="RHEA-COMP:16011"/>
        <dbReference type="ChEBI" id="CHEBI:15378"/>
        <dbReference type="ChEBI" id="CHEBI:29999"/>
        <dbReference type="ChEBI" id="CHEBI:57632"/>
        <dbReference type="ChEBI" id="CHEBI:58223"/>
        <dbReference type="ChEBI" id="CHEBI:132085"/>
    </reaction>
</comment>
<sequence>MGIAKIILFNGIVTLCTQFTVINSLQNDAILWGPGLQPQKIIMPARYFFINFTAYYGKYEPSLSNDLAIEIEGKSAKNNNKCRAWVNKLDRKDGTFLIRYKIYDTCIDLSIGVFYKSKHLTGSPYKVTGPVLPDHCNCPEKDFNSWLQQYGCPKTYEQIEHDLKLHNKIDMKVQIKKIIEKYHKPESTSFCHYVIKDNKIYRDCYGKHVGFNMFSDNILLFLTRKVVLPDMELVINLGDWPLVSKLSEALPVFSWCGSNDTTDILMPTYDITESTIENMGRVTLDILSVQGSIEHEWHKREPRAIWRGRDSRLERLKLVDIARANPDLFNASLTNFFFFRDKEAQYGPKKPHISFFKFFDYKYQVNVDGTVAAYRLPYLLAGGGMVLKQESPFFEHFYSMLRPWEHYVPVSRDLSDLKDRVIWAREHDDEARKISENARKFANENLLPQHIICYHAVLFSEWSKRIKSEINVYEGMTHVPQVKSKCDCEEQNVKHEEL</sequence>
<evidence type="ECO:0000256" key="8">
    <source>
        <dbReference type="ARBA" id="ARBA00045690"/>
    </source>
</evidence>
<protein>
    <recommendedName>
        <fullName evidence="13">Glycosyl transferase CAP10 domain-containing protein</fullName>
    </recommendedName>
</protein>
<comment type="function">
    <text evidence="8">Protein O-glucosyltransferase. Catalyzes the reaction that attaches glucose through an O-glycosidic linkage to a conserved serine residue found in the consensus sequence C-X-S-X-[PA]-C in epidermal growth factor-like repeats. Regulates Notch signaling by glucosylating Notch in the ER, glucosylation is required for the correct folding and cleavage of Notch.</text>
</comment>
<accession>A0ABD0TJB4</accession>
<comment type="similarity">
    <text evidence="2">Belongs to the KDELC family.</text>
</comment>
<evidence type="ECO:0000256" key="10">
    <source>
        <dbReference type="ARBA" id="ARBA00049246"/>
    </source>
</evidence>
<dbReference type="PANTHER" id="PTHR12203:SF122">
    <property type="entry name" value="GLYCOSYL TRANSFERASE CAP10 DOMAIN-CONTAINING PROTEIN"/>
    <property type="match status" value="1"/>
</dbReference>
<name>A0ABD0TJB4_LOXSC</name>
<keyword evidence="6" id="KW-0325">Glycoprotein</keyword>
<dbReference type="Pfam" id="PF00630">
    <property type="entry name" value="Filamin"/>
    <property type="match status" value="1"/>
</dbReference>
<dbReference type="AlphaFoldDB" id="A0ABD0TJB4"/>
<evidence type="ECO:0000256" key="2">
    <source>
        <dbReference type="ARBA" id="ARBA00006063"/>
    </source>
</evidence>
<evidence type="ECO:0000256" key="6">
    <source>
        <dbReference type="ARBA" id="ARBA00023180"/>
    </source>
</evidence>
<evidence type="ECO:0000256" key="1">
    <source>
        <dbReference type="ARBA" id="ARBA00004319"/>
    </source>
</evidence>
<dbReference type="PANTHER" id="PTHR12203">
    <property type="entry name" value="KDEL LYS-ASP-GLU-LEU CONTAINING - RELATED"/>
    <property type="match status" value="1"/>
</dbReference>
<evidence type="ECO:0000256" key="9">
    <source>
        <dbReference type="ARBA" id="ARBA00047553"/>
    </source>
</evidence>
<dbReference type="PROSITE" id="PS50194">
    <property type="entry name" value="FILAMIN_REPEAT"/>
    <property type="match status" value="1"/>
</dbReference>
<dbReference type="SMART" id="SM00672">
    <property type="entry name" value="CAP10"/>
    <property type="match status" value="1"/>
</dbReference>
<dbReference type="GO" id="GO:0005788">
    <property type="term" value="C:endoplasmic reticulum lumen"/>
    <property type="evidence" value="ECO:0007669"/>
    <property type="project" value="UniProtKB-SubCell"/>
</dbReference>
<evidence type="ECO:0000256" key="11">
    <source>
        <dbReference type="PROSITE-ProRule" id="PRU00087"/>
    </source>
</evidence>
<feature type="repeat" description="Filamin" evidence="11">
    <location>
        <begin position="33"/>
        <end position="129"/>
    </location>
</feature>
<evidence type="ECO:0000256" key="12">
    <source>
        <dbReference type="SAM" id="SignalP"/>
    </source>
</evidence>
<keyword evidence="5" id="KW-0256">Endoplasmic reticulum</keyword>